<proteinExistence type="predicted"/>
<protein>
    <submittedName>
        <fullName evidence="1">Uncharacterized protein</fullName>
    </submittedName>
</protein>
<evidence type="ECO:0000313" key="1">
    <source>
        <dbReference type="EMBL" id="EFB89666.1"/>
    </source>
</evidence>
<comment type="caution">
    <text evidence="1">The sequence shown here is derived from an EMBL/GenBank/DDBJ whole genome shotgun (WGS) entry which is preliminary data.</text>
</comment>
<sequence>MKPAIENGEDPEHSGRALFLTSGKAARRNAGCVFHETYDSDLFD</sequence>
<organism evidence="1 2">
    <name type="scientific">Pyramidobacter piscolens W5455</name>
    <dbReference type="NCBI Taxonomy" id="352165"/>
    <lineage>
        <taxon>Bacteria</taxon>
        <taxon>Thermotogati</taxon>
        <taxon>Synergistota</taxon>
        <taxon>Synergistia</taxon>
        <taxon>Synergistales</taxon>
        <taxon>Dethiosulfovibrionaceae</taxon>
        <taxon>Pyramidobacter</taxon>
    </lineage>
</organism>
<name>A0ABM9ZS03_9BACT</name>
<keyword evidence="2" id="KW-1185">Reference proteome</keyword>
<dbReference type="Proteomes" id="UP000006462">
    <property type="component" value="Unassembled WGS sequence"/>
</dbReference>
<accession>A0ABM9ZS03</accession>
<evidence type="ECO:0000313" key="2">
    <source>
        <dbReference type="Proteomes" id="UP000006462"/>
    </source>
</evidence>
<gene>
    <name evidence="1" type="ORF">HMPREF7215_1042</name>
</gene>
<dbReference type="EMBL" id="ADFP01000124">
    <property type="protein sequence ID" value="EFB89666.1"/>
    <property type="molecule type" value="Genomic_DNA"/>
</dbReference>
<reference evidence="1 2" key="1">
    <citation type="submission" date="2009-12" db="EMBL/GenBank/DDBJ databases">
        <authorList>
            <person name="Shrivastava S."/>
            <person name="Madupu R."/>
            <person name="Durkin A.S."/>
            <person name="Torralba M."/>
            <person name="Methe B."/>
            <person name="Sutton G.G."/>
            <person name="Strausberg R.L."/>
            <person name="Nelson K.E."/>
        </authorList>
    </citation>
    <scope>NUCLEOTIDE SEQUENCE [LARGE SCALE GENOMIC DNA]</scope>
    <source>
        <strain evidence="1 2">W5455</strain>
    </source>
</reference>